<proteinExistence type="predicted"/>
<keyword evidence="1" id="KW-0812">Transmembrane</keyword>
<feature type="transmembrane region" description="Helical" evidence="1">
    <location>
        <begin position="12"/>
        <end position="35"/>
    </location>
</feature>
<sequence>MHGYEEAAAIRIIFLKNVAAHQALWVLCVLCLVAGGLTGSWFQGVLLYSSLVIVSWGRMRGDQRRRPTRTKMSLATDSNTAAATKTLMKKLRGVQLLHNGCQQELDASAIYSRCGSKQKRTQNSKSVDSKLEEGKPFAAVKKTKDHCNNNSCGTTRTMTMTPLRSYWEEKTNWVGGILSVIDDMRWSKHMCMPKGDRSVWETIANVATSIPFVVIGINTPRQRLATRMYSNSIIGVGVASTLYHTSRGESRRFFRFCDYSMIATTTMCLSSVLRTEKNNPRALMFGSALMIPFQPMIVTALHTSLLEATFALRTLENPQLREAHKWHAASSLLGGALFVADGFFPDTPYIHAAWHVAAAFGVATLKAVL</sequence>
<keyword evidence="3" id="KW-1185">Reference proteome</keyword>
<accession>A0ABP1A5Y5</accession>
<evidence type="ECO:0000313" key="2">
    <source>
        <dbReference type="EMBL" id="CAK9857926.1"/>
    </source>
</evidence>
<keyword evidence="1" id="KW-1133">Transmembrane helix</keyword>
<dbReference type="PANTHER" id="PTHR35100">
    <property type="entry name" value="FOLD PROTEIN"/>
    <property type="match status" value="1"/>
</dbReference>
<organism evidence="2 3">
    <name type="scientific">Sphagnum jensenii</name>
    <dbReference type="NCBI Taxonomy" id="128206"/>
    <lineage>
        <taxon>Eukaryota</taxon>
        <taxon>Viridiplantae</taxon>
        <taxon>Streptophyta</taxon>
        <taxon>Embryophyta</taxon>
        <taxon>Bryophyta</taxon>
        <taxon>Sphagnophytina</taxon>
        <taxon>Sphagnopsida</taxon>
        <taxon>Sphagnales</taxon>
        <taxon>Sphagnaceae</taxon>
        <taxon>Sphagnum</taxon>
    </lineage>
</organism>
<keyword evidence="1" id="KW-0472">Membrane</keyword>
<dbReference type="Proteomes" id="UP001497522">
    <property type="component" value="Chromosome 1"/>
</dbReference>
<protein>
    <recommendedName>
        <fullName evidence="4">Transmembrane protein</fullName>
    </recommendedName>
</protein>
<name>A0ABP1A5Y5_9BRYO</name>
<evidence type="ECO:0000313" key="3">
    <source>
        <dbReference type="Proteomes" id="UP001497522"/>
    </source>
</evidence>
<reference evidence="2 3" key="1">
    <citation type="submission" date="2024-03" db="EMBL/GenBank/DDBJ databases">
        <authorList>
            <consortium name="ELIXIR-Norway"/>
            <consortium name="Elixir Norway"/>
        </authorList>
    </citation>
    <scope>NUCLEOTIDE SEQUENCE [LARGE SCALE GENOMIC DNA]</scope>
</reference>
<evidence type="ECO:0008006" key="4">
    <source>
        <dbReference type="Google" id="ProtNLM"/>
    </source>
</evidence>
<evidence type="ECO:0000256" key="1">
    <source>
        <dbReference type="SAM" id="Phobius"/>
    </source>
</evidence>
<dbReference type="EMBL" id="OZ023702">
    <property type="protein sequence ID" value="CAK9857926.1"/>
    <property type="molecule type" value="Genomic_DNA"/>
</dbReference>
<gene>
    <name evidence="2" type="ORF">CSSPJE1EN2_LOCUS921</name>
</gene>
<dbReference type="PANTHER" id="PTHR35100:SF1">
    <property type="entry name" value="F15H11.13 PROTEIN"/>
    <property type="match status" value="1"/>
</dbReference>